<feature type="compositionally biased region" description="Basic residues" evidence="1">
    <location>
        <begin position="86"/>
        <end position="112"/>
    </location>
</feature>
<evidence type="ECO:0000256" key="1">
    <source>
        <dbReference type="SAM" id="MobiDB-lite"/>
    </source>
</evidence>
<feature type="compositionally biased region" description="Basic and acidic residues" evidence="1">
    <location>
        <begin position="201"/>
        <end position="218"/>
    </location>
</feature>
<evidence type="ECO:0000313" key="2">
    <source>
        <dbReference type="EMBL" id="CAA9424858.1"/>
    </source>
</evidence>
<feature type="compositionally biased region" description="Basic residues" evidence="1">
    <location>
        <begin position="387"/>
        <end position="399"/>
    </location>
</feature>
<name>A0A6J4Q0U8_9BACT</name>
<feature type="compositionally biased region" description="Basic residues" evidence="1">
    <location>
        <begin position="121"/>
        <end position="130"/>
    </location>
</feature>
<accession>A0A6J4Q0U8</accession>
<reference evidence="2" key="1">
    <citation type="submission" date="2020-02" db="EMBL/GenBank/DDBJ databases">
        <authorList>
            <person name="Meier V. D."/>
        </authorList>
    </citation>
    <scope>NUCLEOTIDE SEQUENCE</scope>
    <source>
        <strain evidence="2">AVDCRST_MAG64</strain>
    </source>
</reference>
<gene>
    <name evidence="2" type="ORF">AVDCRST_MAG64-3106</name>
</gene>
<dbReference type="AlphaFoldDB" id="A0A6J4Q0U8"/>
<sequence length="498" mass="56891">DEASLRPGRRRPAGARARAGRRTTGRRAEEGRRPGGPRARRGAGVGRGQHRRRRPRRPHRHQHLRHGHPAVQHRPARRQAPGERRRPARRGGRRVRRPGPRRQPAGRHRPAVRLRAAGHDPHRRQGRQGARRAVLQQRPEHLVPVHRGRAVLHRVPPEVQGERAVLRQLRRHVVQRVDVHRGVQGRPVRPEQGGHGVGPADHADRLPVREPPRRQDRVRPRRLPVRRRRRRRVGGRRARRRPGPEHLDGQDAPDRRERGRPEEPAVHDPRYEPAGQGGRPAADGAVRQERAGVLEDQAEGQAGDLGVRHPQPVDVQLRPQDRRFVHRRRRAEPLGRSQLPAGRQQGRRELRVGAHERHPPVPAGEGAGRRADAGDRRAAGGRVQPRDRRHLRGRHRRLPRQGVPEPRRHLLLRRLGQRPALGPQARRRRQVADAGAAEHEPELQRRRRGRGRQPVRDERDQPVRRLEPVREPPRVGLEGRGGRQDAGRGEDRAGGQEV</sequence>
<feature type="compositionally biased region" description="Basic and acidic residues" evidence="1">
    <location>
        <begin position="454"/>
        <end position="473"/>
    </location>
</feature>
<dbReference type="EMBL" id="CADCUQ010000712">
    <property type="protein sequence ID" value="CAA9424858.1"/>
    <property type="molecule type" value="Genomic_DNA"/>
</dbReference>
<feature type="compositionally biased region" description="Basic residues" evidence="1">
    <location>
        <begin position="7"/>
        <end position="25"/>
    </location>
</feature>
<feature type="non-terminal residue" evidence="2">
    <location>
        <position position="1"/>
    </location>
</feature>
<feature type="compositionally biased region" description="Basic and acidic residues" evidence="1">
    <location>
        <begin position="367"/>
        <end position="378"/>
    </location>
</feature>
<feature type="region of interest" description="Disordered" evidence="1">
    <location>
        <begin position="177"/>
        <end position="498"/>
    </location>
</feature>
<proteinExistence type="predicted"/>
<protein>
    <submittedName>
        <fullName evidence="2">Uncharacterized protein</fullName>
    </submittedName>
</protein>
<feature type="region of interest" description="Disordered" evidence="1">
    <location>
        <begin position="1"/>
        <end position="139"/>
    </location>
</feature>
<organism evidence="2">
    <name type="scientific">uncultured Phycisphaerae bacterium</name>
    <dbReference type="NCBI Taxonomy" id="904963"/>
    <lineage>
        <taxon>Bacteria</taxon>
        <taxon>Pseudomonadati</taxon>
        <taxon>Planctomycetota</taxon>
        <taxon>Phycisphaerae</taxon>
        <taxon>environmental samples</taxon>
    </lineage>
</organism>
<feature type="compositionally biased region" description="Basic and acidic residues" evidence="1">
    <location>
        <begin position="346"/>
        <end position="359"/>
    </location>
</feature>
<feature type="non-terminal residue" evidence="2">
    <location>
        <position position="498"/>
    </location>
</feature>
<feature type="compositionally biased region" description="Basic and acidic residues" evidence="1">
    <location>
        <begin position="242"/>
        <end position="271"/>
    </location>
</feature>
<feature type="compositionally biased region" description="Basic residues" evidence="1">
    <location>
        <begin position="219"/>
        <end position="241"/>
    </location>
</feature>
<feature type="compositionally biased region" description="Basic residues" evidence="1">
    <location>
        <begin position="48"/>
        <end position="68"/>
    </location>
</feature>
<feature type="compositionally biased region" description="Basic and acidic residues" evidence="1">
    <location>
        <begin position="480"/>
        <end position="498"/>
    </location>
</feature>